<name>A0A250VM61_STROL</name>
<dbReference type="Pfam" id="PF10604">
    <property type="entry name" value="Polyketide_cyc2"/>
    <property type="match status" value="1"/>
</dbReference>
<dbReference type="Proteomes" id="UP000217446">
    <property type="component" value="Unassembled WGS sequence"/>
</dbReference>
<dbReference type="InterPro" id="IPR023393">
    <property type="entry name" value="START-like_dom_sf"/>
</dbReference>
<evidence type="ECO:0000313" key="2">
    <source>
        <dbReference type="Proteomes" id="UP000217446"/>
    </source>
</evidence>
<gene>
    <name evidence="1" type="ORF">SO3561_06858</name>
</gene>
<dbReference type="InterPro" id="IPR019587">
    <property type="entry name" value="Polyketide_cyclase/dehydratase"/>
</dbReference>
<dbReference type="SUPFAM" id="SSF55961">
    <property type="entry name" value="Bet v1-like"/>
    <property type="match status" value="1"/>
</dbReference>
<sequence length="137" mass="15171">MTAFELKQHYDAPAAKVWDLIGDFYAVERWMPGVAGVLRNDDQQTRTITLHDGGRLVEKLVEEGPFFHHYRFDDPGPVPVRGFTARLTVTAVGANHSEIHWAARFEPTPGVTEEDAKSALVGFYTSCLDKVAAEIGA</sequence>
<dbReference type="STRING" id="1963.AQJ27_38150"/>
<dbReference type="PANTHER" id="PTHR39332:SF7">
    <property type="entry name" value="SRPBCC FAMILY PROTEIN"/>
    <property type="match status" value="1"/>
</dbReference>
<dbReference type="Gene3D" id="3.30.530.20">
    <property type="match status" value="1"/>
</dbReference>
<comment type="caution">
    <text evidence="1">The sequence shown here is derived from an EMBL/GenBank/DDBJ whole genome shotgun (WGS) entry which is preliminary data.</text>
</comment>
<proteinExistence type="predicted"/>
<dbReference type="PANTHER" id="PTHR39332">
    <property type="entry name" value="BLL4707 PROTEIN"/>
    <property type="match status" value="1"/>
</dbReference>
<dbReference type="CDD" id="cd07821">
    <property type="entry name" value="PYR_PYL_RCAR_like"/>
    <property type="match status" value="1"/>
</dbReference>
<protein>
    <submittedName>
        <fullName evidence="1">MxaD family protein</fullName>
    </submittedName>
</protein>
<keyword evidence="2" id="KW-1185">Reference proteome</keyword>
<evidence type="ECO:0000313" key="1">
    <source>
        <dbReference type="EMBL" id="GAX55303.1"/>
    </source>
</evidence>
<dbReference type="EMBL" id="BDQI01000018">
    <property type="protein sequence ID" value="GAX55303.1"/>
    <property type="molecule type" value="Genomic_DNA"/>
</dbReference>
<dbReference type="RefSeq" id="WP_067379317.1">
    <property type="nucleotide sequence ID" value="NZ_BDQI01000018.1"/>
</dbReference>
<dbReference type="AlphaFoldDB" id="A0A250VM61"/>
<reference evidence="2" key="1">
    <citation type="submission" date="2017-05" db="EMBL/GenBank/DDBJ databases">
        <title>Streptomyces olivochromogenes NBRC 3561 whole genome shotgun sequence.</title>
        <authorList>
            <person name="Dohra H."/>
            <person name="Kodani S."/>
        </authorList>
    </citation>
    <scope>NUCLEOTIDE SEQUENCE [LARGE SCALE GENOMIC DNA]</scope>
    <source>
        <strain evidence="2">NBRC 3561</strain>
    </source>
</reference>
<accession>A0A250VM61</accession>
<organism evidence="1 2">
    <name type="scientific">Streptomyces olivochromogenes</name>
    <dbReference type="NCBI Taxonomy" id="1963"/>
    <lineage>
        <taxon>Bacteria</taxon>
        <taxon>Bacillati</taxon>
        <taxon>Actinomycetota</taxon>
        <taxon>Actinomycetes</taxon>
        <taxon>Kitasatosporales</taxon>
        <taxon>Streptomycetaceae</taxon>
        <taxon>Streptomyces</taxon>
    </lineage>
</organism>